<evidence type="ECO:0000259" key="9">
    <source>
        <dbReference type="PROSITE" id="PS51384"/>
    </source>
</evidence>
<dbReference type="PROSITE" id="PS51384">
    <property type="entry name" value="FAD_FR"/>
    <property type="match status" value="1"/>
</dbReference>
<dbReference type="Gene3D" id="2.40.30.10">
    <property type="entry name" value="Translation factors"/>
    <property type="match status" value="1"/>
</dbReference>
<evidence type="ECO:0000256" key="6">
    <source>
        <dbReference type="ARBA" id="ARBA00023004"/>
    </source>
</evidence>
<dbReference type="InterPro" id="IPR001041">
    <property type="entry name" value="2Fe-2S_ferredoxin-type"/>
</dbReference>
<evidence type="ECO:0000313" key="10">
    <source>
        <dbReference type="EMBL" id="PHV65108.1"/>
    </source>
</evidence>
<accession>A0A2G3PH24</accession>
<dbReference type="InterPro" id="IPR036010">
    <property type="entry name" value="2Fe-2S_ferredoxin-like_sf"/>
</dbReference>
<dbReference type="Pfam" id="PF00970">
    <property type="entry name" value="FAD_binding_6"/>
    <property type="match status" value="1"/>
</dbReference>
<keyword evidence="4" id="KW-0479">Metal-binding</keyword>
<dbReference type="Proteomes" id="UP000225108">
    <property type="component" value="Unassembled WGS sequence"/>
</dbReference>
<dbReference type="GO" id="GO:0016491">
    <property type="term" value="F:oxidoreductase activity"/>
    <property type="evidence" value="ECO:0007669"/>
    <property type="project" value="UniProtKB-KW"/>
</dbReference>
<evidence type="ECO:0000259" key="8">
    <source>
        <dbReference type="PROSITE" id="PS51085"/>
    </source>
</evidence>
<dbReference type="PRINTS" id="PR00409">
    <property type="entry name" value="PHDIOXRDTASE"/>
</dbReference>
<reference evidence="10 11" key="1">
    <citation type="submission" date="2017-10" db="EMBL/GenBank/DDBJ databases">
        <title>The draft genome sequence of Williamsia sp. BULT 1.1 isolated from the semi-arid grassland soils from South Africa.</title>
        <authorList>
            <person name="Kabwe M.H."/>
            <person name="Govender N."/>
            <person name="Mutseka Lunga P."/>
            <person name="Vikram S."/>
            <person name="Makhalanyane T.P."/>
        </authorList>
    </citation>
    <scope>NUCLEOTIDE SEQUENCE [LARGE SCALE GENOMIC DNA]</scope>
    <source>
        <strain evidence="10 11">BULT 1.1</strain>
    </source>
</reference>
<dbReference type="GO" id="GO:0051537">
    <property type="term" value="F:2 iron, 2 sulfur cluster binding"/>
    <property type="evidence" value="ECO:0007669"/>
    <property type="project" value="UniProtKB-KW"/>
</dbReference>
<dbReference type="InterPro" id="IPR039261">
    <property type="entry name" value="FNR_nucleotide-bd"/>
</dbReference>
<comment type="cofactor">
    <cofactor evidence="1">
        <name>FAD</name>
        <dbReference type="ChEBI" id="CHEBI:57692"/>
    </cofactor>
</comment>
<keyword evidence="5" id="KW-0560">Oxidoreductase</keyword>
<evidence type="ECO:0000256" key="2">
    <source>
        <dbReference type="ARBA" id="ARBA00022630"/>
    </source>
</evidence>
<dbReference type="CDD" id="cd00207">
    <property type="entry name" value="fer2"/>
    <property type="match status" value="1"/>
</dbReference>
<dbReference type="InterPro" id="IPR006058">
    <property type="entry name" value="2Fe2S_fd_BS"/>
</dbReference>
<keyword evidence="3" id="KW-0001">2Fe-2S</keyword>
<dbReference type="InterPro" id="IPR012675">
    <property type="entry name" value="Beta-grasp_dom_sf"/>
</dbReference>
<dbReference type="GO" id="GO:0046872">
    <property type="term" value="F:metal ion binding"/>
    <property type="evidence" value="ECO:0007669"/>
    <property type="project" value="UniProtKB-KW"/>
</dbReference>
<evidence type="ECO:0000256" key="7">
    <source>
        <dbReference type="ARBA" id="ARBA00023014"/>
    </source>
</evidence>
<keyword evidence="2" id="KW-0285">Flavoprotein</keyword>
<dbReference type="Gene3D" id="3.10.20.30">
    <property type="match status" value="1"/>
</dbReference>
<dbReference type="SUPFAM" id="SSF54292">
    <property type="entry name" value="2Fe-2S ferredoxin-like"/>
    <property type="match status" value="1"/>
</dbReference>
<keyword evidence="7" id="KW-0411">Iron-sulfur</keyword>
<dbReference type="EMBL" id="PEBD01000010">
    <property type="protein sequence ID" value="PHV65108.1"/>
    <property type="molecule type" value="Genomic_DNA"/>
</dbReference>
<gene>
    <name evidence="10" type="ORF">CSW57_14790</name>
</gene>
<evidence type="ECO:0000256" key="5">
    <source>
        <dbReference type="ARBA" id="ARBA00023002"/>
    </source>
</evidence>
<evidence type="ECO:0000256" key="3">
    <source>
        <dbReference type="ARBA" id="ARBA00022714"/>
    </source>
</evidence>
<dbReference type="SUPFAM" id="SSF63380">
    <property type="entry name" value="Riboflavin synthase domain-like"/>
    <property type="match status" value="1"/>
</dbReference>
<feature type="domain" description="2Fe-2S ferredoxin-type" evidence="8">
    <location>
        <begin position="294"/>
        <end position="378"/>
    </location>
</feature>
<dbReference type="InterPro" id="IPR050415">
    <property type="entry name" value="MRET"/>
</dbReference>
<dbReference type="AlphaFoldDB" id="A0A2G3PH24"/>
<name>A0A2G3PH24_WILMA</name>
<dbReference type="Pfam" id="PF00111">
    <property type="entry name" value="Fer2"/>
    <property type="match status" value="1"/>
</dbReference>
<dbReference type="PROSITE" id="PS00197">
    <property type="entry name" value="2FE2S_FER_1"/>
    <property type="match status" value="1"/>
</dbReference>
<sequence length="378" mass="41220">MNQRHHPHTTAMTAPPPHLYNRYQHDPAMRIATLLGKVWFPLWSTLTKTPVPKEVHRVTTVRIIGREVVAEDENVVALTLADPDGGELTPWYAGAHLDLLLPSGRMREYSLCGDPADRDHYRIAVRRIPDGGGGSLEVHDQLRVGDLLRIKGPRNAFPLALPGHGSPARRLRFIAGGIGITPILPMLQAAERLGLDWSMVYTGRSVDSLPFVDELARYGDRITVRTDDTDGIPTAHDLLGGDDADSPGLPGTSVYCCGPVPMLNSIRAALAGRADIELHFERFSPPPVLDGRPFRVTLDSTGGDVAVGATESTLAAVRRVLPSVPYSCQQGFCGTCKVRVLEGQVEHRDNILTEPERDAGVMLTCVSRAEGDHLRLDL</sequence>
<proteinExistence type="predicted"/>
<dbReference type="InterPro" id="IPR008333">
    <property type="entry name" value="Cbr1-like_FAD-bd_dom"/>
</dbReference>
<keyword evidence="6" id="KW-0408">Iron</keyword>
<evidence type="ECO:0000256" key="4">
    <source>
        <dbReference type="ARBA" id="ARBA00022723"/>
    </source>
</evidence>
<dbReference type="CDD" id="cd06185">
    <property type="entry name" value="PDR_like"/>
    <property type="match status" value="1"/>
</dbReference>
<dbReference type="SUPFAM" id="SSF52343">
    <property type="entry name" value="Ferredoxin reductase-like, C-terminal NADP-linked domain"/>
    <property type="match status" value="1"/>
</dbReference>
<dbReference type="RefSeq" id="WP_099383534.1">
    <property type="nucleotide sequence ID" value="NZ_PEBD01000010.1"/>
</dbReference>
<feature type="domain" description="FAD-binding FR-type" evidence="9">
    <location>
        <begin position="56"/>
        <end position="160"/>
    </location>
</feature>
<organism evidence="10 11">
    <name type="scientific">Williamsia marianensis</name>
    <dbReference type="NCBI Taxonomy" id="85044"/>
    <lineage>
        <taxon>Bacteria</taxon>
        <taxon>Bacillati</taxon>
        <taxon>Actinomycetota</taxon>
        <taxon>Actinomycetes</taxon>
        <taxon>Mycobacteriales</taxon>
        <taxon>Nocardiaceae</taxon>
        <taxon>Williamsia</taxon>
    </lineage>
</organism>
<dbReference type="PANTHER" id="PTHR47354:SF1">
    <property type="entry name" value="CARNITINE MONOOXYGENASE REDUCTASE SUBUNIT"/>
    <property type="match status" value="1"/>
</dbReference>
<dbReference type="InterPro" id="IPR017927">
    <property type="entry name" value="FAD-bd_FR_type"/>
</dbReference>
<protein>
    <submittedName>
        <fullName evidence="10">Oxidoreductase</fullName>
    </submittedName>
</protein>
<dbReference type="PROSITE" id="PS51085">
    <property type="entry name" value="2FE2S_FER_2"/>
    <property type="match status" value="1"/>
</dbReference>
<evidence type="ECO:0000313" key="11">
    <source>
        <dbReference type="Proteomes" id="UP000225108"/>
    </source>
</evidence>
<evidence type="ECO:0000256" key="1">
    <source>
        <dbReference type="ARBA" id="ARBA00001974"/>
    </source>
</evidence>
<dbReference type="Gene3D" id="3.40.50.80">
    <property type="entry name" value="Nucleotide-binding domain of ferredoxin-NADP reductase (FNR) module"/>
    <property type="match status" value="1"/>
</dbReference>
<dbReference type="InterPro" id="IPR017938">
    <property type="entry name" value="Riboflavin_synthase-like_b-brl"/>
</dbReference>
<comment type="caution">
    <text evidence="10">The sequence shown here is derived from an EMBL/GenBank/DDBJ whole genome shotgun (WGS) entry which is preliminary data.</text>
</comment>
<dbReference type="PANTHER" id="PTHR47354">
    <property type="entry name" value="NADH OXIDOREDUCTASE HCR"/>
    <property type="match status" value="1"/>
</dbReference>